<dbReference type="OrthoDB" id="5402929at2759"/>
<dbReference type="CDD" id="cd00076">
    <property type="entry name" value="HFD_SF"/>
    <property type="match status" value="1"/>
</dbReference>
<dbReference type="InterPro" id="IPR009072">
    <property type="entry name" value="Histone-fold"/>
</dbReference>
<dbReference type="GO" id="GO:0005669">
    <property type="term" value="C:transcription factor TFIID complex"/>
    <property type="evidence" value="ECO:0007669"/>
    <property type="project" value="InterPro"/>
</dbReference>
<dbReference type="GO" id="GO:0046982">
    <property type="term" value="F:protein heterodimerization activity"/>
    <property type="evidence" value="ECO:0007669"/>
    <property type="project" value="InterPro"/>
</dbReference>
<evidence type="ECO:0000313" key="9">
    <source>
        <dbReference type="Proteomes" id="UP000799429"/>
    </source>
</evidence>
<keyword evidence="3" id="KW-0804">Transcription</keyword>
<dbReference type="EMBL" id="MU006104">
    <property type="protein sequence ID" value="KAF2836257.1"/>
    <property type="molecule type" value="Genomic_DNA"/>
</dbReference>
<dbReference type="AlphaFoldDB" id="A0A9P4S6M9"/>
<evidence type="ECO:0000313" key="8">
    <source>
        <dbReference type="EMBL" id="KAF2836257.1"/>
    </source>
</evidence>
<reference evidence="8" key="1">
    <citation type="journal article" date="2020" name="Stud. Mycol.">
        <title>101 Dothideomycetes genomes: a test case for predicting lifestyles and emergence of pathogens.</title>
        <authorList>
            <person name="Haridas S."/>
            <person name="Albert R."/>
            <person name="Binder M."/>
            <person name="Bloem J."/>
            <person name="Labutti K."/>
            <person name="Salamov A."/>
            <person name="Andreopoulos B."/>
            <person name="Baker S."/>
            <person name="Barry K."/>
            <person name="Bills G."/>
            <person name="Bluhm B."/>
            <person name="Cannon C."/>
            <person name="Castanera R."/>
            <person name="Culley D."/>
            <person name="Daum C."/>
            <person name="Ezra D."/>
            <person name="Gonzalez J."/>
            <person name="Henrissat B."/>
            <person name="Kuo A."/>
            <person name="Liang C."/>
            <person name="Lipzen A."/>
            <person name="Lutzoni F."/>
            <person name="Magnuson J."/>
            <person name="Mondo S."/>
            <person name="Nolan M."/>
            <person name="Ohm R."/>
            <person name="Pangilinan J."/>
            <person name="Park H.-J."/>
            <person name="Ramirez L."/>
            <person name="Alfaro M."/>
            <person name="Sun H."/>
            <person name="Tritt A."/>
            <person name="Yoshinaga Y."/>
            <person name="Zwiers L.-H."/>
            <person name="Turgeon B."/>
            <person name="Goodwin S."/>
            <person name="Spatafora J."/>
            <person name="Crous P."/>
            <person name="Grigoriev I."/>
        </authorList>
    </citation>
    <scope>NUCLEOTIDE SEQUENCE</scope>
    <source>
        <strain evidence="8">CBS 101060</strain>
    </source>
</reference>
<feature type="compositionally biased region" description="Acidic residues" evidence="5">
    <location>
        <begin position="218"/>
        <end position="229"/>
    </location>
</feature>
<evidence type="ECO:0000256" key="5">
    <source>
        <dbReference type="SAM" id="MobiDB-lite"/>
    </source>
</evidence>
<dbReference type="PANTHER" id="PTHR46338:SF1">
    <property type="entry name" value="TRANSCRIPTION INITIATION FACTOR TFIID SUBUNIT 8"/>
    <property type="match status" value="1"/>
</dbReference>
<gene>
    <name evidence="8" type="ORF">M501DRAFT_1019059</name>
</gene>
<evidence type="ECO:0000259" key="7">
    <source>
        <dbReference type="SMART" id="SM00576"/>
    </source>
</evidence>
<dbReference type="SMART" id="SM00576">
    <property type="entry name" value="BTP"/>
    <property type="match status" value="1"/>
</dbReference>
<dbReference type="Pfam" id="PF07524">
    <property type="entry name" value="Bromo_TP"/>
    <property type="match status" value="1"/>
</dbReference>
<accession>A0A9P4S6M9</accession>
<feature type="chain" id="PRO_5040315076" description="Bromodomain associated domain-containing protein" evidence="6">
    <location>
        <begin position="26"/>
        <end position="260"/>
    </location>
</feature>
<dbReference type="Gene3D" id="1.10.20.10">
    <property type="entry name" value="Histone, subunit A"/>
    <property type="match status" value="1"/>
</dbReference>
<keyword evidence="2" id="KW-0805">Transcription regulation</keyword>
<protein>
    <recommendedName>
        <fullName evidence="7">Bromodomain associated domain-containing protein</fullName>
    </recommendedName>
</protein>
<evidence type="ECO:0000256" key="3">
    <source>
        <dbReference type="ARBA" id="ARBA00023163"/>
    </source>
</evidence>
<dbReference type="Proteomes" id="UP000799429">
    <property type="component" value="Unassembled WGS sequence"/>
</dbReference>
<feature type="domain" description="Bromodomain associated" evidence="7">
    <location>
        <begin position="7"/>
        <end position="85"/>
    </location>
</feature>
<sequence length="260" mass="29073">MSTDASAHLLHIALLRPAILHILRAAGFHACRPSVLDTLTDIAARYLLLLGSTTAQHALNNHNTDEPTVTDVRMALQDCALFTSGLTASEEAWREVMRRPLSTYKEGLARMKEAERRMREDTADVREFVDWVRGDANREIMRIAGLVGEGEGPTEDYLTMLKKKHSKTGEESRYQGTVLGKPADDKLVHIEGDQNAKSIHEWVNWIKERAESPPENGEVTEEGNEEQDPESMTITSETLDHDADANAEVERDVDADAMRN</sequence>
<evidence type="ECO:0000256" key="1">
    <source>
        <dbReference type="ARBA" id="ARBA00004123"/>
    </source>
</evidence>
<name>A0A9P4S6M9_9PEZI</name>
<keyword evidence="4" id="KW-0539">Nucleus</keyword>
<evidence type="ECO:0000256" key="2">
    <source>
        <dbReference type="ARBA" id="ARBA00023015"/>
    </source>
</evidence>
<keyword evidence="6" id="KW-0732">Signal</keyword>
<feature type="compositionally biased region" description="Basic and acidic residues" evidence="5">
    <location>
        <begin position="238"/>
        <end position="260"/>
    </location>
</feature>
<organism evidence="8 9">
    <name type="scientific">Patellaria atrata CBS 101060</name>
    <dbReference type="NCBI Taxonomy" id="1346257"/>
    <lineage>
        <taxon>Eukaryota</taxon>
        <taxon>Fungi</taxon>
        <taxon>Dikarya</taxon>
        <taxon>Ascomycota</taxon>
        <taxon>Pezizomycotina</taxon>
        <taxon>Dothideomycetes</taxon>
        <taxon>Dothideomycetes incertae sedis</taxon>
        <taxon>Patellariales</taxon>
        <taxon>Patellariaceae</taxon>
        <taxon>Patellaria</taxon>
    </lineage>
</organism>
<evidence type="ECO:0000256" key="4">
    <source>
        <dbReference type="ARBA" id="ARBA00023242"/>
    </source>
</evidence>
<feature type="region of interest" description="Disordered" evidence="5">
    <location>
        <begin position="210"/>
        <end position="260"/>
    </location>
</feature>
<keyword evidence="9" id="KW-1185">Reference proteome</keyword>
<dbReference type="InterPro" id="IPR006565">
    <property type="entry name" value="BTP"/>
</dbReference>
<evidence type="ECO:0000256" key="6">
    <source>
        <dbReference type="SAM" id="SignalP"/>
    </source>
</evidence>
<comment type="caution">
    <text evidence="8">The sequence shown here is derived from an EMBL/GenBank/DDBJ whole genome shotgun (WGS) entry which is preliminary data.</text>
</comment>
<proteinExistence type="predicted"/>
<dbReference type="PANTHER" id="PTHR46338">
    <property type="entry name" value="TRANSCRIPTION INITIATION FACTOR TFIID SUBUNIT 8"/>
    <property type="match status" value="1"/>
</dbReference>
<feature type="signal peptide" evidence="6">
    <location>
        <begin position="1"/>
        <end position="25"/>
    </location>
</feature>
<comment type="subcellular location">
    <subcellularLocation>
        <location evidence="1">Nucleus</location>
    </subcellularLocation>
</comment>
<dbReference type="InterPro" id="IPR037818">
    <property type="entry name" value="TAF8"/>
</dbReference>